<evidence type="ECO:0000313" key="2">
    <source>
        <dbReference type="EMBL" id="KKU22710.1"/>
    </source>
</evidence>
<dbReference type="EMBL" id="LCLV01000023">
    <property type="protein sequence ID" value="KKU22710.1"/>
    <property type="molecule type" value="Genomic_DNA"/>
</dbReference>
<feature type="transmembrane region" description="Helical" evidence="1">
    <location>
        <begin position="53"/>
        <end position="75"/>
    </location>
</feature>
<name>A0A0G1RP87_9BACT</name>
<dbReference type="PATRIC" id="fig|1618602.3.peg.522"/>
<reference evidence="2 3" key="1">
    <citation type="journal article" date="2015" name="Nature">
        <title>rRNA introns, odd ribosomes, and small enigmatic genomes across a large radiation of phyla.</title>
        <authorList>
            <person name="Brown C.T."/>
            <person name="Hug L.A."/>
            <person name="Thomas B.C."/>
            <person name="Sharon I."/>
            <person name="Castelle C.J."/>
            <person name="Singh A."/>
            <person name="Wilkins M.J."/>
            <person name="Williams K.H."/>
            <person name="Banfield J.F."/>
        </authorList>
    </citation>
    <scope>NUCLEOTIDE SEQUENCE [LARGE SCALE GENOMIC DNA]</scope>
</reference>
<organism evidence="2 3">
    <name type="scientific">Candidatus Woesebacteria bacterium GW2011_GWF1_46_13</name>
    <dbReference type="NCBI Taxonomy" id="1618602"/>
    <lineage>
        <taxon>Bacteria</taxon>
        <taxon>Candidatus Woeseibacteriota</taxon>
    </lineage>
</organism>
<keyword evidence="1" id="KW-0472">Membrane</keyword>
<keyword evidence="1" id="KW-1133">Transmembrane helix</keyword>
<evidence type="ECO:0000256" key="1">
    <source>
        <dbReference type="SAM" id="Phobius"/>
    </source>
</evidence>
<comment type="caution">
    <text evidence="2">The sequence shown here is derived from an EMBL/GenBank/DDBJ whole genome shotgun (WGS) entry which is preliminary data.</text>
</comment>
<accession>A0A0G1RP87</accession>
<dbReference type="InterPro" id="IPR050490">
    <property type="entry name" value="Bact_solute-bd_prot1"/>
</dbReference>
<dbReference type="AlphaFoldDB" id="A0A0G1RP87"/>
<sequence length="481" mass="52775">MITWYKRTRMDPNTPLPNMPPVEIYSQTPGVVTQPPPPPTVTPPSPKKGIPKLAFIIPAILVLLVVLFLVGRSLFSKVGGGETTITWWGLWEEEATVAPLIAEYQAAHPNVKITYQKQSPQDYRERLTNALAKGTGPDIFRFHNSWLPMFREELDSIPASVMSAGEFAQTFYPVATSDLTSGSGLAGIPLMYDGLTLYLNEEIFESAGKAPPATWDDLRQLAISLTTKDEQGTITQAGVALGRTENVDHWQEILALMMLQNGVSMGNPTGKLAEDALNFFTVFSSVDGVWDATLPPSTIAFSSGKVAMYFGPSWRAFEIRQQNPNLRFKTVGLPQLPKSSQGEPDISYATYWVEGVWARSKSRQAAWEFLKFLTSQESLEKMYQNAAQLRLFGEPYPRSDMASLLSSDPTLGALLAQAPNAESWYLASRTFDGPTGINSQIAKYFEDAINAVNAGTAAGKALVTTAEGVKQVLSQYGLSRE</sequence>
<dbReference type="InterPro" id="IPR006059">
    <property type="entry name" value="SBP"/>
</dbReference>
<dbReference type="SUPFAM" id="SSF53850">
    <property type="entry name" value="Periplasmic binding protein-like II"/>
    <property type="match status" value="1"/>
</dbReference>
<protein>
    <submittedName>
        <fullName evidence="2">Extracellular solute-binding protein family 1</fullName>
    </submittedName>
</protein>
<dbReference type="PANTHER" id="PTHR43649">
    <property type="entry name" value="ARABINOSE-BINDING PROTEIN-RELATED"/>
    <property type="match status" value="1"/>
</dbReference>
<gene>
    <name evidence="2" type="ORF">UX34_C0023G0010</name>
</gene>
<dbReference type="PANTHER" id="PTHR43649:SF12">
    <property type="entry name" value="DIACETYLCHITOBIOSE BINDING PROTEIN DASA"/>
    <property type="match status" value="1"/>
</dbReference>
<keyword evidence="1" id="KW-0812">Transmembrane</keyword>
<dbReference type="Proteomes" id="UP000034643">
    <property type="component" value="Unassembled WGS sequence"/>
</dbReference>
<dbReference type="Pfam" id="PF01547">
    <property type="entry name" value="SBP_bac_1"/>
    <property type="match status" value="1"/>
</dbReference>
<proteinExistence type="predicted"/>
<dbReference type="Gene3D" id="3.40.190.10">
    <property type="entry name" value="Periplasmic binding protein-like II"/>
    <property type="match status" value="1"/>
</dbReference>
<evidence type="ECO:0000313" key="3">
    <source>
        <dbReference type="Proteomes" id="UP000034643"/>
    </source>
</evidence>